<proteinExistence type="predicted"/>
<evidence type="ECO:0000313" key="2">
    <source>
        <dbReference type="EMBL" id="KAL3804722.1"/>
    </source>
</evidence>
<sequence>MDQIALGLFTLRGLALPDEAGEANGDNTHVADEITSPQSTSPCLVHQSVRAAIYRFQDKGIKILCTNNPTDPQLHRWQVNLLSHEQTISRYMPPSCKGREVVKIQPFNGHPVALYFKWANGITLKEWMRKVPWETSGVEVRTVTHRTTNESFRMQRNHSGRCSPFETAIDSDVLHFGNTDHNSNAPLMPASNLSPAASRATDALSVRLRAAMAIAKTLSDFHEAGVAYNNLTPDNVVLDTFEGEYVATLIDLSKAMIFRPDPRQSQAGIVFEDMAASEKQMKHGDLKSLGAVLDQLFRRFEDDSTHKNIASYDTIEFAVAGTDTPWETRRDNLGRKRNRQTERGDGLPIYMRSLISTLLLTGTDTNSTNSPSSTVNYESAKDVYLDLETMLKSRSQCYSKAELDEWMLESRLKLNTDLFYGRQVQMSMLTHLLHSVFMPGNQPSMATISGKSSGHMVRSPLIYLDIDISPARLLALSSLCLYLNLIFRKSFLVTQIKKPIQDKDGYFIEGKFHKSVSPDTVLSNALNNFFGSIIEKGTKSDTILTSLRWRIHDAIGSGNSFLTNAIPNLGKLMAEETSTVQTSSIDSTTIGGKTHATPSSYRLKFMFCKLIGAIACKAHPLILFLDDLQWVDDISLDVTRMILTDPDIHHFLFLGTYRDNEVSLSHPLTEKMNDLQQNGVHVVTIKLGPIEKECANSLVSEALCLPPNLCRPLSNAIHTKTGGVIMFLLRFLKSLNDEGLLWFSLSSRRWEFNLEKIRIKEISGDVVQHMTLNMTRLDSNIQMGLKTAACLGSNFDSNILQSAKKDDDFDMDMFLEKCAEDGYLVSIDGRTQFSWAHDQIQQAAYDLIPIDNREAFHLLIGSRLLMKSSSSERDNMLFCVVDNMNRGVKHLESSAQKHELAFLNLRAGEMAISLSAFHSAARYFVAGLSLLEHDSWESNYSLTIRLYDAASEALYVTGDFSRLTSLVEKPLKFAKCFTDKLNIYNNLIRSFTASGQMEEGISTCLRVLAQLGESIPSTITPDIIYVEFDRLKTVLQGMSDDQLLSLPVMTDASKMASMQFLNHLLYLAYIANPPLGPIISFRMVEMSIEYGVCNITPFAFAVFGARLVSTSNPDNEGGYRMGRVAMKLMKRLNAIEMIPRVYSQIYTMINIWKEPFQASLTKHLEAFDIGTNRGDVEFAIANISQYVNMSIYGCGVNFDEIVDNILTFSKRACQCQQHMAGKCLMAAHQLAFDLMGVEKNAFSIYFAGMTEESCFLSSRQNNQPAICRYFCQKRKFVAFWTGDMDAAAEMYEVSREFPLCSTGRLVSDLVGTFIDGLIAFYFARKHRNDEAKWTTIGEDVLATLEKWEEGSTWNFRNKRLLLEAEFNFLKGDHSMAMHCYSESIKAAHAHRFYHEEGLASEKAATFLLHENDHHRALDFFMNAKKCYEAWGAHALVDRLERAIAALLPLFTDT</sequence>
<reference evidence="2 3" key="1">
    <citation type="journal article" date="2020" name="G3 (Bethesda)">
        <title>Improved Reference Genome for Cyclotella cryptica CCMP332, a Model for Cell Wall Morphogenesis, Salinity Adaptation, and Lipid Production in Diatoms (Bacillariophyta).</title>
        <authorList>
            <person name="Roberts W.R."/>
            <person name="Downey K.M."/>
            <person name="Ruck E.C."/>
            <person name="Traller J.C."/>
            <person name="Alverson A.J."/>
        </authorList>
    </citation>
    <scope>NUCLEOTIDE SEQUENCE [LARGE SCALE GENOMIC DNA]</scope>
    <source>
        <strain evidence="2 3">CCMP332</strain>
    </source>
</reference>
<gene>
    <name evidence="2" type="ORF">HJC23_008537</name>
</gene>
<dbReference type="PANTHER" id="PTHR43642">
    <property type="entry name" value="HYBRID SIGNAL TRANSDUCTION HISTIDINE KINASE G"/>
    <property type="match status" value="1"/>
</dbReference>
<dbReference type="InterPro" id="IPR041664">
    <property type="entry name" value="AAA_16"/>
</dbReference>
<dbReference type="SUPFAM" id="SSF56112">
    <property type="entry name" value="Protein kinase-like (PK-like)"/>
    <property type="match status" value="1"/>
</dbReference>
<keyword evidence="3" id="KW-1185">Reference proteome</keyword>
<accession>A0ABD3QWS5</accession>
<protein>
    <recommendedName>
        <fullName evidence="1">Orc1-like AAA ATPase domain-containing protein</fullName>
    </recommendedName>
</protein>
<dbReference type="Pfam" id="PF13191">
    <property type="entry name" value="AAA_16"/>
    <property type="match status" value="1"/>
</dbReference>
<evidence type="ECO:0000259" key="1">
    <source>
        <dbReference type="Pfam" id="PF13191"/>
    </source>
</evidence>
<dbReference type="InterPro" id="IPR053159">
    <property type="entry name" value="Hybrid_Histidine_Kinase"/>
</dbReference>
<evidence type="ECO:0000313" key="3">
    <source>
        <dbReference type="Proteomes" id="UP001516023"/>
    </source>
</evidence>
<feature type="domain" description="Orc1-like AAA ATPase" evidence="1">
    <location>
        <begin position="489"/>
        <end position="652"/>
    </location>
</feature>
<dbReference type="PANTHER" id="PTHR43642:SF1">
    <property type="entry name" value="HYBRID SIGNAL TRANSDUCTION HISTIDINE KINASE G"/>
    <property type="match status" value="1"/>
</dbReference>
<dbReference type="EMBL" id="JABMIG020000006">
    <property type="protein sequence ID" value="KAL3804722.1"/>
    <property type="molecule type" value="Genomic_DNA"/>
</dbReference>
<comment type="caution">
    <text evidence="2">The sequence shown here is derived from an EMBL/GenBank/DDBJ whole genome shotgun (WGS) entry which is preliminary data.</text>
</comment>
<dbReference type="InterPro" id="IPR011009">
    <property type="entry name" value="Kinase-like_dom_sf"/>
</dbReference>
<dbReference type="Proteomes" id="UP001516023">
    <property type="component" value="Unassembled WGS sequence"/>
</dbReference>
<name>A0ABD3QWS5_9STRA</name>
<organism evidence="2 3">
    <name type="scientific">Cyclotella cryptica</name>
    <dbReference type="NCBI Taxonomy" id="29204"/>
    <lineage>
        <taxon>Eukaryota</taxon>
        <taxon>Sar</taxon>
        <taxon>Stramenopiles</taxon>
        <taxon>Ochrophyta</taxon>
        <taxon>Bacillariophyta</taxon>
        <taxon>Coscinodiscophyceae</taxon>
        <taxon>Thalassiosirophycidae</taxon>
        <taxon>Stephanodiscales</taxon>
        <taxon>Stephanodiscaceae</taxon>
        <taxon>Cyclotella</taxon>
    </lineage>
</organism>